<evidence type="ECO:0000256" key="4">
    <source>
        <dbReference type="ARBA" id="ARBA00022777"/>
    </source>
</evidence>
<feature type="transmembrane region" description="Helical" evidence="6">
    <location>
        <begin position="109"/>
        <end position="127"/>
    </location>
</feature>
<dbReference type="GO" id="GO:0004673">
    <property type="term" value="F:protein histidine kinase activity"/>
    <property type="evidence" value="ECO:0007669"/>
    <property type="project" value="UniProtKB-EC"/>
</dbReference>
<dbReference type="CDD" id="cd00075">
    <property type="entry name" value="HATPase"/>
    <property type="match status" value="1"/>
</dbReference>
<evidence type="ECO:0000313" key="8">
    <source>
        <dbReference type="EMBL" id="AOT68580.1"/>
    </source>
</evidence>
<keyword evidence="4" id="KW-0418">Kinase</keyword>
<keyword evidence="6" id="KW-0472">Membrane</keyword>
<reference evidence="8 9" key="1">
    <citation type="submission" date="2016-09" db="EMBL/GenBank/DDBJ databases">
        <title>Genomic analysis reveals versatility of anaerobic energy metabolism of Geosporobacter ferrireducens IRF9 of phylum Firmicutes.</title>
        <authorList>
            <person name="Kim S.-J."/>
        </authorList>
    </citation>
    <scope>NUCLEOTIDE SEQUENCE [LARGE SCALE GENOMIC DNA]</scope>
    <source>
        <strain evidence="8 9">IRF9</strain>
    </source>
</reference>
<feature type="domain" description="Histidine kinase" evidence="7">
    <location>
        <begin position="281"/>
        <end position="409"/>
    </location>
</feature>
<dbReference type="Proteomes" id="UP000095743">
    <property type="component" value="Chromosome"/>
</dbReference>
<dbReference type="PANTHER" id="PTHR43711:SF1">
    <property type="entry name" value="HISTIDINE KINASE 1"/>
    <property type="match status" value="1"/>
</dbReference>
<dbReference type="Gene3D" id="3.30.565.10">
    <property type="entry name" value="Histidine kinase-like ATPase, C-terminal domain"/>
    <property type="match status" value="1"/>
</dbReference>
<dbReference type="InterPro" id="IPR003594">
    <property type="entry name" value="HATPase_dom"/>
</dbReference>
<evidence type="ECO:0000259" key="7">
    <source>
        <dbReference type="PROSITE" id="PS50109"/>
    </source>
</evidence>
<proteinExistence type="predicted"/>
<dbReference type="RefSeq" id="WP_069974156.1">
    <property type="nucleotide sequence ID" value="NZ_CP017269.1"/>
</dbReference>
<dbReference type="InterPro" id="IPR005467">
    <property type="entry name" value="His_kinase_dom"/>
</dbReference>
<organism evidence="8 9">
    <name type="scientific">Geosporobacter ferrireducens</name>
    <dbReference type="NCBI Taxonomy" id="1424294"/>
    <lineage>
        <taxon>Bacteria</taxon>
        <taxon>Bacillati</taxon>
        <taxon>Bacillota</taxon>
        <taxon>Clostridia</taxon>
        <taxon>Peptostreptococcales</taxon>
        <taxon>Thermotaleaceae</taxon>
        <taxon>Geosporobacter</taxon>
    </lineage>
</organism>
<dbReference type="PANTHER" id="PTHR43711">
    <property type="entry name" value="TWO-COMPONENT HISTIDINE KINASE"/>
    <property type="match status" value="1"/>
</dbReference>
<evidence type="ECO:0000256" key="2">
    <source>
        <dbReference type="ARBA" id="ARBA00012438"/>
    </source>
</evidence>
<keyword evidence="3" id="KW-0808">Transferase</keyword>
<accession>A0A1D8GCG6</accession>
<dbReference type="Pfam" id="PF02518">
    <property type="entry name" value="HATPase_c"/>
    <property type="match status" value="1"/>
</dbReference>
<keyword evidence="6" id="KW-1133">Transmembrane helix</keyword>
<dbReference type="AlphaFoldDB" id="A0A1D8GCG6"/>
<name>A0A1D8GCG6_9FIRM</name>
<sequence>MKISKKYILFMLSVALFGEFYFYPFASHLRFSAGVIALNLIILVTNDIQEFYIALYSGISVFLLRSTTGFLFSPVSIDHIIQSNLPSVSYYIAYGLLMLGTQFRKYRDNLTAIILLFTIIDSLSNILEAIVRHQEINLNIIKIIILAGLIRSIFSYFMYLLYKKQELFIQAREHQKRYIQLNTLISNIQAEMFYLRKSTIDIERIMSKSYALYQKYKQTDHLKEATLDLAREVHEIKKDYLRVLGGFESFINAFEEDDAMSLANMWIIIRDNTNRYLKENQKNITLYFDFQDNFILKKYYHLFTVLNNLIINAIEACNQEGTIHLSQKSDQDYLYFYVEDNGIGIDEDVIPYIFNPGFTTKYDDQTGKSSTGIGLSHVKNIMDELEGSIHFKSIPNKGTTFTLKIPKKILQG</sequence>
<gene>
    <name evidence="8" type="ORF">Gferi_02600</name>
</gene>
<feature type="transmembrane region" description="Helical" evidence="6">
    <location>
        <begin position="79"/>
        <end position="97"/>
    </location>
</feature>
<dbReference type="KEGG" id="gfe:Gferi_02600"/>
<dbReference type="GO" id="GO:0000160">
    <property type="term" value="P:phosphorelay signal transduction system"/>
    <property type="evidence" value="ECO:0007669"/>
    <property type="project" value="UniProtKB-KW"/>
</dbReference>
<dbReference type="PROSITE" id="PS50109">
    <property type="entry name" value="HIS_KIN"/>
    <property type="match status" value="1"/>
</dbReference>
<evidence type="ECO:0000256" key="6">
    <source>
        <dbReference type="SAM" id="Phobius"/>
    </source>
</evidence>
<keyword evidence="5" id="KW-0902">Two-component regulatory system</keyword>
<keyword evidence="6" id="KW-0812">Transmembrane</keyword>
<dbReference type="InterPro" id="IPR050736">
    <property type="entry name" value="Sensor_HK_Regulatory"/>
</dbReference>
<feature type="transmembrane region" description="Helical" evidence="6">
    <location>
        <begin position="139"/>
        <end position="162"/>
    </location>
</feature>
<keyword evidence="9" id="KW-1185">Reference proteome</keyword>
<evidence type="ECO:0000313" key="9">
    <source>
        <dbReference type="Proteomes" id="UP000095743"/>
    </source>
</evidence>
<dbReference type="InterPro" id="IPR004358">
    <property type="entry name" value="Sig_transdc_His_kin-like_C"/>
</dbReference>
<dbReference type="STRING" id="1424294.Gferi_02600"/>
<evidence type="ECO:0000256" key="1">
    <source>
        <dbReference type="ARBA" id="ARBA00000085"/>
    </source>
</evidence>
<evidence type="ECO:0000256" key="5">
    <source>
        <dbReference type="ARBA" id="ARBA00023012"/>
    </source>
</evidence>
<dbReference type="OrthoDB" id="1791938at2"/>
<dbReference type="PRINTS" id="PR00344">
    <property type="entry name" value="BCTRLSENSOR"/>
</dbReference>
<comment type="catalytic activity">
    <reaction evidence="1">
        <text>ATP + protein L-histidine = ADP + protein N-phospho-L-histidine.</text>
        <dbReference type="EC" id="2.7.13.3"/>
    </reaction>
</comment>
<feature type="transmembrane region" description="Helical" evidence="6">
    <location>
        <begin position="7"/>
        <end position="23"/>
    </location>
</feature>
<evidence type="ECO:0000256" key="3">
    <source>
        <dbReference type="ARBA" id="ARBA00022679"/>
    </source>
</evidence>
<dbReference type="EC" id="2.7.13.3" evidence="2"/>
<feature type="transmembrane region" description="Helical" evidence="6">
    <location>
        <begin position="53"/>
        <end position="73"/>
    </location>
</feature>
<dbReference type="EMBL" id="CP017269">
    <property type="protein sequence ID" value="AOT68580.1"/>
    <property type="molecule type" value="Genomic_DNA"/>
</dbReference>
<dbReference type="InterPro" id="IPR036890">
    <property type="entry name" value="HATPase_C_sf"/>
</dbReference>
<dbReference type="SUPFAM" id="SSF55874">
    <property type="entry name" value="ATPase domain of HSP90 chaperone/DNA topoisomerase II/histidine kinase"/>
    <property type="match status" value="1"/>
</dbReference>
<dbReference type="SMART" id="SM00387">
    <property type="entry name" value="HATPase_c"/>
    <property type="match status" value="1"/>
</dbReference>
<protein>
    <recommendedName>
        <fullName evidence="2">histidine kinase</fullName>
        <ecNumber evidence="2">2.7.13.3</ecNumber>
    </recommendedName>
</protein>